<proteinExistence type="predicted"/>
<accession>A0AAV9G650</accession>
<evidence type="ECO:0000313" key="2">
    <source>
        <dbReference type="Proteomes" id="UP001321760"/>
    </source>
</evidence>
<comment type="caution">
    <text evidence="1">The sequence shown here is derived from an EMBL/GenBank/DDBJ whole genome shotgun (WGS) entry which is preliminary data.</text>
</comment>
<reference evidence="1" key="2">
    <citation type="submission" date="2023-05" db="EMBL/GenBank/DDBJ databases">
        <authorList>
            <consortium name="Lawrence Berkeley National Laboratory"/>
            <person name="Steindorff A."/>
            <person name="Hensen N."/>
            <person name="Bonometti L."/>
            <person name="Westerberg I."/>
            <person name="Brannstrom I.O."/>
            <person name="Guillou S."/>
            <person name="Cros-Aarteil S."/>
            <person name="Calhoun S."/>
            <person name="Haridas S."/>
            <person name="Kuo A."/>
            <person name="Mondo S."/>
            <person name="Pangilinan J."/>
            <person name="Riley R."/>
            <person name="Labutti K."/>
            <person name="Andreopoulos B."/>
            <person name="Lipzen A."/>
            <person name="Chen C."/>
            <person name="Yanf M."/>
            <person name="Daum C."/>
            <person name="Ng V."/>
            <person name="Clum A."/>
            <person name="Ohm R."/>
            <person name="Martin F."/>
            <person name="Silar P."/>
            <person name="Natvig D."/>
            <person name="Lalanne C."/>
            <person name="Gautier V."/>
            <person name="Ament-Velasquez S.L."/>
            <person name="Kruys A."/>
            <person name="Hutchinson M.I."/>
            <person name="Powell A.J."/>
            <person name="Barry K."/>
            <person name="Miller A.N."/>
            <person name="Grigoriev I.V."/>
            <person name="Debuchy R."/>
            <person name="Gladieux P."/>
            <person name="Thoren M.H."/>
            <person name="Johannesson H."/>
        </authorList>
    </citation>
    <scope>NUCLEOTIDE SEQUENCE</scope>
    <source>
        <strain evidence="1">PSN243</strain>
    </source>
</reference>
<dbReference type="Proteomes" id="UP001321760">
    <property type="component" value="Unassembled WGS sequence"/>
</dbReference>
<gene>
    <name evidence="1" type="ORF">QBC34DRAFT_454543</name>
</gene>
<evidence type="ECO:0000313" key="1">
    <source>
        <dbReference type="EMBL" id="KAK4442581.1"/>
    </source>
</evidence>
<dbReference type="AlphaFoldDB" id="A0AAV9G650"/>
<sequence length="257" mass="29576">MAHITIDDELRLTLNGELDLLVTDPAVTAGTREYLTPYDTQVRLHLKGSTTIYPLYVRMRMPRLPDHLDGYQKFFLMKPYLVDSSGRAKNIVIRSSHGIDTHPDGFVEGRVLVDHVAEDLNLKQDLAGRDGEYVHFFWDVLEAPQDMASARYKLGLTIRFEFDQQTDQKTRSFSLTTKVEPFRCELSVVAWHDGLSNAKDLDRDEEMAIITYERIAAKLSYPNDYPSPTITEWAHLKPKIINMKDAVCCCGKRHRWD</sequence>
<organism evidence="1 2">
    <name type="scientific">Podospora aff. communis PSN243</name>
    <dbReference type="NCBI Taxonomy" id="3040156"/>
    <lineage>
        <taxon>Eukaryota</taxon>
        <taxon>Fungi</taxon>
        <taxon>Dikarya</taxon>
        <taxon>Ascomycota</taxon>
        <taxon>Pezizomycotina</taxon>
        <taxon>Sordariomycetes</taxon>
        <taxon>Sordariomycetidae</taxon>
        <taxon>Sordariales</taxon>
        <taxon>Podosporaceae</taxon>
        <taxon>Podospora</taxon>
    </lineage>
</organism>
<reference evidence="1" key="1">
    <citation type="journal article" date="2023" name="Mol. Phylogenet. Evol.">
        <title>Genome-scale phylogeny and comparative genomics of the fungal order Sordariales.</title>
        <authorList>
            <person name="Hensen N."/>
            <person name="Bonometti L."/>
            <person name="Westerberg I."/>
            <person name="Brannstrom I.O."/>
            <person name="Guillou S."/>
            <person name="Cros-Aarteil S."/>
            <person name="Calhoun S."/>
            <person name="Haridas S."/>
            <person name="Kuo A."/>
            <person name="Mondo S."/>
            <person name="Pangilinan J."/>
            <person name="Riley R."/>
            <person name="LaButti K."/>
            <person name="Andreopoulos B."/>
            <person name="Lipzen A."/>
            <person name="Chen C."/>
            <person name="Yan M."/>
            <person name="Daum C."/>
            <person name="Ng V."/>
            <person name="Clum A."/>
            <person name="Steindorff A."/>
            <person name="Ohm R.A."/>
            <person name="Martin F."/>
            <person name="Silar P."/>
            <person name="Natvig D.O."/>
            <person name="Lalanne C."/>
            <person name="Gautier V."/>
            <person name="Ament-Velasquez S.L."/>
            <person name="Kruys A."/>
            <person name="Hutchinson M.I."/>
            <person name="Powell A.J."/>
            <person name="Barry K."/>
            <person name="Miller A.N."/>
            <person name="Grigoriev I.V."/>
            <person name="Debuchy R."/>
            <person name="Gladieux P."/>
            <person name="Hiltunen Thoren M."/>
            <person name="Johannesson H."/>
        </authorList>
    </citation>
    <scope>NUCLEOTIDE SEQUENCE</scope>
    <source>
        <strain evidence="1">PSN243</strain>
    </source>
</reference>
<dbReference type="EMBL" id="MU866012">
    <property type="protein sequence ID" value="KAK4442581.1"/>
    <property type="molecule type" value="Genomic_DNA"/>
</dbReference>
<keyword evidence="2" id="KW-1185">Reference proteome</keyword>
<name>A0AAV9G650_9PEZI</name>
<protein>
    <submittedName>
        <fullName evidence="1">Uncharacterized protein</fullName>
    </submittedName>
</protein>